<evidence type="ECO:0000313" key="14">
    <source>
        <dbReference type="Proteomes" id="UP000029867"/>
    </source>
</evidence>
<evidence type="ECO:0000313" key="15">
    <source>
        <dbReference type="Proteomes" id="UP000189274"/>
    </source>
</evidence>
<feature type="transmembrane region" description="Helical" evidence="9">
    <location>
        <begin position="129"/>
        <end position="149"/>
    </location>
</feature>
<keyword evidence="4 9" id="KW-0812">Transmembrane</keyword>
<reference evidence="11" key="2">
    <citation type="submission" date="2014-08" db="EMBL/GenBank/DDBJ databases">
        <title>Exploiting Issatchenkia orientalis SD108 for Succinic Acid Production.</title>
        <authorList>
            <person name="Xiao H."/>
            <person name="Shao Z."/>
            <person name="Jiang Y."/>
            <person name="Dole S."/>
            <person name="Zhao H."/>
        </authorList>
    </citation>
    <scope>NUCLEOTIDE SEQUENCE [LARGE SCALE GENOMIC DNA]</scope>
    <source>
        <strain evidence="11">SD108</strain>
    </source>
</reference>
<dbReference type="GO" id="GO:0006895">
    <property type="term" value="P:Golgi to endosome transport"/>
    <property type="evidence" value="ECO:0007669"/>
    <property type="project" value="EnsemblFungi"/>
</dbReference>
<dbReference type="AlphaFoldDB" id="A0A099NZP7"/>
<reference evidence="15" key="3">
    <citation type="journal article" date="2017" name="Genome Announc.">
        <title>Genome sequences of Cyberlindnera fabianii 65, Pichia kudriavzevii 129, and Saccharomyces cerevisiae 131 isolated from fermented masau fruits in Zimbabwe.</title>
        <authorList>
            <person name="van Rijswijck I.M.H."/>
            <person name="Derks M.F.L."/>
            <person name="Abee T."/>
            <person name="de Ridder D."/>
            <person name="Smid E.J."/>
        </authorList>
    </citation>
    <scope>NUCLEOTIDE SEQUENCE [LARGE SCALE GENOMIC DNA]</scope>
    <source>
        <strain evidence="15">129</strain>
    </source>
</reference>
<dbReference type="InterPro" id="IPR019185">
    <property type="entry name" value="Integral_membrane_SYS1-rel"/>
</dbReference>
<keyword evidence="3" id="KW-0813">Transport</keyword>
<dbReference type="EMBL" id="MQVM01000046">
    <property type="protein sequence ID" value="ONH70985.1"/>
    <property type="molecule type" value="Genomic_DNA"/>
</dbReference>
<accession>A0A099NZP7</accession>
<keyword evidence="17" id="KW-1185">Reference proteome</keyword>
<keyword evidence="7" id="KW-0333">Golgi apparatus</keyword>
<reference evidence="10 17" key="6">
    <citation type="submission" date="2018-06" db="EMBL/GenBank/DDBJ databases">
        <title>Population genomics shows no distinction between pathogenic Candida krusei and environmental Pichia kudriavzevii: One species, four names.</title>
        <authorList>
            <person name="Douglass A.P."/>
            <person name="Offei B."/>
            <person name="Braun-Galleani S."/>
            <person name="Coughlan A.Y."/>
            <person name="Martos A."/>
            <person name="Ortiz-Merino R.A."/>
            <person name="Byrne K.P."/>
            <person name="Wolfe K.H."/>
        </authorList>
    </citation>
    <scope>NUCLEOTIDE SEQUENCE [LARGE SCALE GENOMIC DNA]</scope>
    <source>
        <strain evidence="10 17">CBS573</strain>
    </source>
</reference>
<keyword evidence="5" id="KW-0653">Protein transport</keyword>
<keyword evidence="8 9" id="KW-0472">Membrane</keyword>
<dbReference type="eggNOG" id="KOG4697">
    <property type="taxonomic scope" value="Eukaryota"/>
</dbReference>
<feature type="transmembrane region" description="Helical" evidence="9">
    <location>
        <begin position="74"/>
        <end position="96"/>
    </location>
</feature>
<dbReference type="OrthoDB" id="542931at2759"/>
<name>A0A099NZP7_PICKU</name>
<dbReference type="PANTHER" id="PTHR12952:SF0">
    <property type="entry name" value="PROTEIN SYS1 HOMOLOG"/>
    <property type="match status" value="1"/>
</dbReference>
<dbReference type="EMBL" id="NHMM01000010">
    <property type="protein sequence ID" value="OUT19873.1"/>
    <property type="molecule type" value="Genomic_DNA"/>
</dbReference>
<dbReference type="GO" id="GO:0005802">
    <property type="term" value="C:trans-Golgi network"/>
    <property type="evidence" value="ECO:0007669"/>
    <property type="project" value="EnsemblFungi"/>
</dbReference>
<sequence>MALLSNLRWKINTLIESTIASSNLSVRYASQIILLQVLYYLSASVIFRVTYAVLGWSYSAGVLLNWTDISVENTFGLTLILLWLFNALVSVVIVTLIIGRSKLVWDFVITIHFLHFVLVWIANGIPKNIYWWLLQIISSVFMIVLGTYLTRKIELRDTFFENMTDIELANSK</sequence>
<evidence type="ECO:0000256" key="3">
    <source>
        <dbReference type="ARBA" id="ARBA00022448"/>
    </source>
</evidence>
<dbReference type="Pfam" id="PF09801">
    <property type="entry name" value="SYS1"/>
    <property type="match status" value="1"/>
</dbReference>
<evidence type="ECO:0000256" key="2">
    <source>
        <dbReference type="ARBA" id="ARBA00008160"/>
    </source>
</evidence>
<dbReference type="EMBL" id="CP028774">
    <property type="protein sequence ID" value="AWU74753.1"/>
    <property type="molecule type" value="Genomic_DNA"/>
</dbReference>
<dbReference type="EMBL" id="JQFK01000035">
    <property type="protein sequence ID" value="KGK37479.1"/>
    <property type="molecule type" value="Genomic_DNA"/>
</dbReference>
<dbReference type="STRING" id="4909.A0A099NZP7"/>
<dbReference type="Proteomes" id="UP000249293">
    <property type="component" value="Chromosome 2"/>
</dbReference>
<dbReference type="Proteomes" id="UP000029867">
    <property type="component" value="Unassembled WGS sequence"/>
</dbReference>
<reference evidence="12" key="4">
    <citation type="submission" date="2017-01" db="EMBL/GenBank/DDBJ databases">
        <authorList>
            <person name="Mah S.A."/>
            <person name="Swanson W.J."/>
            <person name="Moy G.W."/>
            <person name="Vacquier V.D."/>
        </authorList>
    </citation>
    <scope>NUCLEOTIDE SEQUENCE [LARGE SCALE GENOMIC DNA]</scope>
    <source>
        <strain evidence="12">129</strain>
    </source>
</reference>
<gene>
    <name evidence="12" type="ORF">BOH78_4827</name>
    <name evidence="10" type="ORF">C5L36_0B00200</name>
    <name evidence="13" type="ORF">CAS74_004992</name>
    <name evidence="11" type="ORF">JL09_g3367</name>
</gene>
<comment type="similarity">
    <text evidence="2">Belongs to the SYS1 family.</text>
</comment>
<dbReference type="Proteomes" id="UP000189274">
    <property type="component" value="Unassembled WGS sequence"/>
</dbReference>
<evidence type="ECO:0000256" key="5">
    <source>
        <dbReference type="ARBA" id="ARBA00022927"/>
    </source>
</evidence>
<evidence type="ECO:0000256" key="9">
    <source>
        <dbReference type="SAM" id="Phobius"/>
    </source>
</evidence>
<proteinExistence type="inferred from homology"/>
<evidence type="ECO:0000313" key="12">
    <source>
        <dbReference type="EMBL" id="ONH70985.1"/>
    </source>
</evidence>
<evidence type="ECO:0000256" key="6">
    <source>
        <dbReference type="ARBA" id="ARBA00022989"/>
    </source>
</evidence>
<protein>
    <submittedName>
        <fullName evidence="12">Protein SYS1</fullName>
    </submittedName>
</protein>
<evidence type="ECO:0000256" key="1">
    <source>
        <dbReference type="ARBA" id="ARBA00004653"/>
    </source>
</evidence>
<dbReference type="VEuPathDB" id="FungiDB:C5L36_0B00200"/>
<evidence type="ECO:0000313" key="10">
    <source>
        <dbReference type="EMBL" id="AWU74753.1"/>
    </source>
</evidence>
<evidence type="ECO:0000256" key="4">
    <source>
        <dbReference type="ARBA" id="ARBA00022692"/>
    </source>
</evidence>
<dbReference type="PANTHER" id="PTHR12952">
    <property type="entry name" value="SYS1"/>
    <property type="match status" value="1"/>
</dbReference>
<evidence type="ECO:0000256" key="8">
    <source>
        <dbReference type="ARBA" id="ARBA00023136"/>
    </source>
</evidence>
<keyword evidence="6 9" id="KW-1133">Transmembrane helix</keyword>
<dbReference type="GO" id="GO:0000139">
    <property type="term" value="C:Golgi membrane"/>
    <property type="evidence" value="ECO:0007669"/>
    <property type="project" value="UniProtKB-SubCell"/>
</dbReference>
<dbReference type="Proteomes" id="UP000195871">
    <property type="component" value="Unassembled WGS sequence"/>
</dbReference>
<evidence type="ECO:0000313" key="13">
    <source>
        <dbReference type="EMBL" id="OUT19873.1"/>
    </source>
</evidence>
<reference evidence="13 16" key="5">
    <citation type="submission" date="2017-05" db="EMBL/GenBank/DDBJ databases">
        <title>The Genome Sequence of Candida krusei Ckrusei653.</title>
        <authorList>
            <person name="Cuomo C."/>
            <person name="Forche A."/>
            <person name="Young S."/>
            <person name="Abouelleil A."/>
            <person name="Cao P."/>
            <person name="Chapman S."/>
            <person name="Cusick C."/>
            <person name="Shea T."/>
            <person name="Nusbaum C."/>
            <person name="Birren B."/>
        </authorList>
    </citation>
    <scope>NUCLEOTIDE SEQUENCE [LARGE SCALE GENOMIC DNA]</scope>
    <source>
        <strain evidence="13 16">Ckrusei653</strain>
    </source>
</reference>
<dbReference type="GO" id="GO:0043001">
    <property type="term" value="P:Golgi to plasma membrane protein transport"/>
    <property type="evidence" value="ECO:0007669"/>
    <property type="project" value="EnsemblFungi"/>
</dbReference>
<reference evidence="14" key="1">
    <citation type="journal article" date="2014" name="Microb. Cell Fact.">
        <title>Exploiting Issatchenkia orientalis SD108 for succinic acid production.</title>
        <authorList>
            <person name="Xiao H."/>
            <person name="Shao Z."/>
            <person name="Jiang Y."/>
            <person name="Dole S."/>
            <person name="Zhao H."/>
        </authorList>
    </citation>
    <scope>NUCLEOTIDE SEQUENCE [LARGE SCALE GENOMIC DNA]</scope>
    <source>
        <strain evidence="14">SD108</strain>
    </source>
</reference>
<comment type="subcellular location">
    <subcellularLocation>
        <location evidence="1">Golgi apparatus membrane</location>
        <topology evidence="1">Multi-pass membrane protein</topology>
    </subcellularLocation>
</comment>
<feature type="transmembrane region" description="Helical" evidence="9">
    <location>
        <begin position="103"/>
        <end position="123"/>
    </location>
</feature>
<organism evidence="11 14">
    <name type="scientific">Pichia kudriavzevii</name>
    <name type="common">Yeast</name>
    <name type="synonym">Issatchenkia orientalis</name>
    <dbReference type="NCBI Taxonomy" id="4909"/>
    <lineage>
        <taxon>Eukaryota</taxon>
        <taxon>Fungi</taxon>
        <taxon>Dikarya</taxon>
        <taxon>Ascomycota</taxon>
        <taxon>Saccharomycotina</taxon>
        <taxon>Pichiomycetes</taxon>
        <taxon>Pichiales</taxon>
        <taxon>Pichiaceae</taxon>
        <taxon>Pichia</taxon>
    </lineage>
</organism>
<evidence type="ECO:0000313" key="16">
    <source>
        <dbReference type="Proteomes" id="UP000195871"/>
    </source>
</evidence>
<evidence type="ECO:0000256" key="7">
    <source>
        <dbReference type="ARBA" id="ARBA00023034"/>
    </source>
</evidence>
<evidence type="ECO:0000313" key="17">
    <source>
        <dbReference type="Proteomes" id="UP000249293"/>
    </source>
</evidence>
<dbReference type="GO" id="GO:0034067">
    <property type="term" value="P:protein localization to Golgi apparatus"/>
    <property type="evidence" value="ECO:0007669"/>
    <property type="project" value="EnsemblFungi"/>
</dbReference>
<dbReference type="GO" id="GO:0005829">
    <property type="term" value="C:cytosol"/>
    <property type="evidence" value="ECO:0007669"/>
    <property type="project" value="GOC"/>
</dbReference>
<evidence type="ECO:0000313" key="11">
    <source>
        <dbReference type="EMBL" id="KGK37479.1"/>
    </source>
</evidence>
<feature type="transmembrane region" description="Helical" evidence="9">
    <location>
        <begin position="32"/>
        <end position="54"/>
    </location>
</feature>
<dbReference type="HOGENOM" id="CLU_081382_1_0_1"/>